<comment type="caution">
    <text evidence="6">The sequence shown here is derived from an EMBL/GenBank/DDBJ whole genome shotgun (WGS) entry which is preliminary data.</text>
</comment>
<organism evidence="6 8">
    <name type="scientific">Mesotoga infera</name>
    <dbReference type="NCBI Taxonomy" id="1236046"/>
    <lineage>
        <taxon>Bacteria</taxon>
        <taxon>Thermotogati</taxon>
        <taxon>Thermotogota</taxon>
        <taxon>Thermotogae</taxon>
        <taxon>Kosmotogales</taxon>
        <taxon>Kosmotogaceae</taxon>
        <taxon>Mesotoga</taxon>
    </lineage>
</organism>
<evidence type="ECO:0000313" key="7">
    <source>
        <dbReference type="EMBL" id="KUK90733.1"/>
    </source>
</evidence>
<dbReference type="Pfam" id="PF02550">
    <property type="entry name" value="AcetylCoA_hydro"/>
    <property type="match status" value="1"/>
</dbReference>
<evidence type="ECO:0000256" key="2">
    <source>
        <dbReference type="ARBA" id="ARBA00022679"/>
    </source>
</evidence>
<protein>
    <submittedName>
        <fullName evidence="5">4-hydroxybutyrate--acetyl-CoA CoA transferase</fullName>
    </submittedName>
    <submittedName>
        <fullName evidence="6">Acetyl-CoA hydrolase</fullName>
    </submittedName>
</protein>
<dbReference type="PATRIC" id="fig|1236046.5.peg.1559"/>
<evidence type="ECO:0000256" key="1">
    <source>
        <dbReference type="ARBA" id="ARBA00009632"/>
    </source>
</evidence>
<comment type="similarity">
    <text evidence="1">Belongs to the acetyl-CoA hydrolase/transferase family.</text>
</comment>
<dbReference type="InterPro" id="IPR038460">
    <property type="entry name" value="AcetylCoA_hyd_C_sf"/>
</dbReference>
<dbReference type="GO" id="GO:0006083">
    <property type="term" value="P:acetate metabolic process"/>
    <property type="evidence" value="ECO:0007669"/>
    <property type="project" value="InterPro"/>
</dbReference>
<evidence type="ECO:0000313" key="10">
    <source>
        <dbReference type="Proteomes" id="UP000264215"/>
    </source>
</evidence>
<dbReference type="InterPro" id="IPR046433">
    <property type="entry name" value="ActCoA_hydro"/>
</dbReference>
<reference evidence="8 9" key="2">
    <citation type="journal article" date="2015" name="MBio">
        <title>Genome-Resolved Metagenomic Analysis Reveals Roles for Candidate Phyla and Other Microbial Community Members in Biogeochemical Transformations in Oil Reservoirs.</title>
        <authorList>
            <person name="Hu P."/>
            <person name="Tom L."/>
            <person name="Singh A."/>
            <person name="Thomas B.C."/>
            <person name="Baker B.J."/>
            <person name="Piceno Y.M."/>
            <person name="Andersen G.L."/>
            <person name="Banfield J.F."/>
        </authorList>
    </citation>
    <scope>NUCLEOTIDE SEQUENCE [LARGE SCALE GENOMIC DNA]</scope>
</reference>
<dbReference type="Pfam" id="PF13336">
    <property type="entry name" value="AcetylCoA_hyd_C"/>
    <property type="match status" value="1"/>
</dbReference>
<dbReference type="Gene3D" id="3.30.750.70">
    <property type="entry name" value="4-hydroxybutyrate coenzyme like domains"/>
    <property type="match status" value="1"/>
</dbReference>
<keyword evidence="2 5" id="KW-0808">Transferase</keyword>
<accession>A0A117LUQ1</accession>
<evidence type="ECO:0000313" key="5">
    <source>
        <dbReference type="EMBL" id="HCO69945.1"/>
    </source>
</evidence>
<reference evidence="5 10" key="3">
    <citation type="journal article" date="2018" name="Nat. Biotechnol.">
        <title>A standardized bacterial taxonomy based on genome phylogeny substantially revises the tree of life.</title>
        <authorList>
            <person name="Parks D.H."/>
            <person name="Chuvochina M."/>
            <person name="Waite D.W."/>
            <person name="Rinke C."/>
            <person name="Skarshewski A."/>
            <person name="Chaumeil P.A."/>
            <person name="Hugenholtz P."/>
        </authorList>
    </citation>
    <scope>NUCLEOTIDE SEQUENCE [LARGE SCALE GENOMIC DNA]</scope>
    <source>
        <strain evidence="5">UBA9905</strain>
    </source>
</reference>
<gene>
    <name evidence="5" type="ORF">DIT26_05090</name>
    <name evidence="6" type="ORF">XD86_0127</name>
    <name evidence="7" type="ORF">XE02_0412</name>
</gene>
<evidence type="ECO:0000313" key="9">
    <source>
        <dbReference type="Proteomes" id="UP000055014"/>
    </source>
</evidence>
<dbReference type="EMBL" id="LGGW01000022">
    <property type="protein sequence ID" value="KUK90733.1"/>
    <property type="molecule type" value="Genomic_DNA"/>
</dbReference>
<dbReference type="InterPro" id="IPR003702">
    <property type="entry name" value="ActCoA_hydro_N"/>
</dbReference>
<dbReference type="SUPFAM" id="SSF100950">
    <property type="entry name" value="NagB/RpiA/CoA transferase-like"/>
    <property type="match status" value="2"/>
</dbReference>
<dbReference type="Gene3D" id="3.40.1080.20">
    <property type="entry name" value="Acetyl-CoA hydrolase/transferase C-terminal domain"/>
    <property type="match status" value="1"/>
</dbReference>
<dbReference type="Proteomes" id="UP000054260">
    <property type="component" value="Unassembled WGS sequence"/>
</dbReference>
<name>A0A117LUQ1_9BACT</name>
<dbReference type="GO" id="GO:0016787">
    <property type="term" value="F:hydrolase activity"/>
    <property type="evidence" value="ECO:0007669"/>
    <property type="project" value="UniProtKB-KW"/>
</dbReference>
<dbReference type="Proteomes" id="UP000055014">
    <property type="component" value="Unassembled WGS sequence"/>
</dbReference>
<dbReference type="PANTHER" id="PTHR21432">
    <property type="entry name" value="ACETYL-COA HYDROLASE-RELATED"/>
    <property type="match status" value="1"/>
</dbReference>
<dbReference type="EMBL" id="LGGH01000008">
    <property type="protein sequence ID" value="KUK68532.1"/>
    <property type="molecule type" value="Genomic_DNA"/>
</dbReference>
<sequence>MNWNDEYRKKKISIEEGLKNIKSGTKIVTSMAAMEAQGLLKNLHRVEDVENVAVATCLNIGEYPFFVNKEYEGRFLNESWFHSVGARKAVSSGLRTVTYIPNNLHTAGVERIMANKPDIFWGVASPMDRNGYMTVSLSTVYERDMVENAKMVILEVNEKAPKTHGDTHVHISEVDYVIENTFDIPELPDTEPSETEMNIAGHISSLVVDGATLQIGIGGIPNAVARLMEDKHDLGIHTEMFTESMIHLFERGAITNKKKSLWPGKFIATFALGTKEMYSFIEDNPGVLLLRGNYVNDPYVVAQNDNMVSINTAISVDLTGQVCSEAIGTRHYSGTGGQLDTHRGASMAKNGKGIIALRSTAKKGTVSTIVPLLPLGSPVTVPRQDTDYVVTEFGIARLKGLNVFQRVEALLNVSHPDFRSELRKQACDIGLI</sequence>
<dbReference type="InterPro" id="IPR026888">
    <property type="entry name" value="AcetylCoA_hyd_C"/>
</dbReference>
<feature type="domain" description="Acetyl-CoA hydrolase/transferase N-terminal" evidence="3">
    <location>
        <begin position="5"/>
        <end position="180"/>
    </location>
</feature>
<dbReference type="Gene3D" id="3.40.1080.10">
    <property type="entry name" value="Glutaconate Coenzyme A-transferase"/>
    <property type="match status" value="1"/>
</dbReference>
<proteinExistence type="inferred from homology"/>
<keyword evidence="6" id="KW-0378">Hydrolase</keyword>
<feature type="domain" description="Acetyl-CoA hydrolase/transferase C-terminal" evidence="4">
    <location>
        <begin position="273"/>
        <end position="426"/>
    </location>
</feature>
<dbReference type="GO" id="GO:0008775">
    <property type="term" value="F:acetate CoA-transferase activity"/>
    <property type="evidence" value="ECO:0007669"/>
    <property type="project" value="InterPro"/>
</dbReference>
<evidence type="ECO:0000259" key="4">
    <source>
        <dbReference type="Pfam" id="PF13336"/>
    </source>
</evidence>
<reference evidence="6" key="1">
    <citation type="journal article" date="2015" name="MBio">
        <title>Genome-resolved metagenomic analysis reveals roles for candidate phyla and other microbial community members in biogeochemical transformations in oil reservoirs.</title>
        <authorList>
            <person name="Hu P."/>
            <person name="Tom L."/>
            <person name="Singh A."/>
            <person name="Thomas B.C."/>
            <person name="Baker B.J."/>
            <person name="Piceno Y.M."/>
            <person name="Andersen G.L."/>
            <person name="Banfield J.F."/>
        </authorList>
    </citation>
    <scope>NUCLEOTIDE SEQUENCE [LARGE SCALE GENOMIC DNA]</scope>
    <source>
        <strain evidence="6">46_47</strain>
        <strain evidence="7">46_70</strain>
    </source>
</reference>
<dbReference type="InterPro" id="IPR037171">
    <property type="entry name" value="NagB/RpiA_transferase-like"/>
</dbReference>
<dbReference type="PANTHER" id="PTHR21432:SF20">
    <property type="entry name" value="ACETYL-COA HYDROLASE"/>
    <property type="match status" value="1"/>
</dbReference>
<evidence type="ECO:0000313" key="6">
    <source>
        <dbReference type="EMBL" id="KUK68532.1"/>
    </source>
</evidence>
<dbReference type="AlphaFoldDB" id="A0A117LUQ1"/>
<evidence type="ECO:0000259" key="3">
    <source>
        <dbReference type="Pfam" id="PF02550"/>
    </source>
</evidence>
<dbReference type="Proteomes" id="UP000264215">
    <property type="component" value="Unassembled WGS sequence"/>
</dbReference>
<dbReference type="EMBL" id="DQBS01000122">
    <property type="protein sequence ID" value="HCO69945.1"/>
    <property type="molecule type" value="Genomic_DNA"/>
</dbReference>
<evidence type="ECO:0000313" key="8">
    <source>
        <dbReference type="Proteomes" id="UP000054260"/>
    </source>
</evidence>